<dbReference type="EMBL" id="QUOV01000001">
    <property type="protein sequence ID" value="REL34815.1"/>
    <property type="molecule type" value="Genomic_DNA"/>
</dbReference>
<dbReference type="SUPFAM" id="SSF102588">
    <property type="entry name" value="LmbE-like"/>
    <property type="match status" value="1"/>
</dbReference>
<accession>A0A3E0UFA9</accession>
<dbReference type="InterPro" id="IPR024078">
    <property type="entry name" value="LmbE-like_dom_sf"/>
</dbReference>
<dbReference type="GO" id="GO:0016811">
    <property type="term" value="F:hydrolase activity, acting on carbon-nitrogen (but not peptide) bonds, in linear amides"/>
    <property type="evidence" value="ECO:0007669"/>
    <property type="project" value="TreeGrafter"/>
</dbReference>
<dbReference type="Gene3D" id="3.40.50.10320">
    <property type="entry name" value="LmbE-like"/>
    <property type="match status" value="1"/>
</dbReference>
<proteinExistence type="predicted"/>
<dbReference type="RefSeq" id="WP_115999490.1">
    <property type="nucleotide sequence ID" value="NZ_QUOV01000001.1"/>
</dbReference>
<protein>
    <submittedName>
        <fullName evidence="1">PIG-L family deacetylase</fullName>
    </submittedName>
</protein>
<name>A0A3E0UFA9_9GAMM</name>
<dbReference type="InterPro" id="IPR003737">
    <property type="entry name" value="GlcNAc_PI_deacetylase-related"/>
</dbReference>
<comment type="caution">
    <text evidence="1">The sequence shown here is derived from an EMBL/GenBank/DDBJ whole genome shotgun (WGS) entry which is preliminary data.</text>
</comment>
<dbReference type="AlphaFoldDB" id="A0A3E0UFA9"/>
<reference evidence="1 2" key="1">
    <citation type="submission" date="2018-08" db="EMBL/GenBank/DDBJ databases">
        <title>Thalassotalea euphylliae genome.</title>
        <authorList>
            <person name="Summers S."/>
            <person name="Rice S.A."/>
            <person name="Freckelton M.L."/>
            <person name="Nedved B.T."/>
            <person name="Hadfield M.G."/>
        </authorList>
    </citation>
    <scope>NUCLEOTIDE SEQUENCE [LARGE SCALE GENOMIC DNA]</scope>
    <source>
        <strain evidence="1 2">H2</strain>
    </source>
</reference>
<dbReference type="Pfam" id="PF02585">
    <property type="entry name" value="PIG-L"/>
    <property type="match status" value="1"/>
</dbReference>
<dbReference type="PANTHER" id="PTHR12993:SF11">
    <property type="entry name" value="N-ACETYLGLUCOSAMINYL-PHOSPHATIDYLINOSITOL DE-N-ACETYLASE"/>
    <property type="match status" value="1"/>
</dbReference>
<organism evidence="1 2">
    <name type="scientific">Thalassotalea euphylliae</name>
    <dbReference type="NCBI Taxonomy" id="1655234"/>
    <lineage>
        <taxon>Bacteria</taxon>
        <taxon>Pseudomonadati</taxon>
        <taxon>Pseudomonadota</taxon>
        <taxon>Gammaproteobacteria</taxon>
        <taxon>Alteromonadales</taxon>
        <taxon>Colwelliaceae</taxon>
        <taxon>Thalassotalea</taxon>
    </lineage>
</organism>
<dbReference type="Proteomes" id="UP000256999">
    <property type="component" value="Unassembled WGS sequence"/>
</dbReference>
<dbReference type="PANTHER" id="PTHR12993">
    <property type="entry name" value="N-ACETYLGLUCOSAMINYL-PHOSPHATIDYLINOSITOL DE-N-ACETYLASE-RELATED"/>
    <property type="match status" value="1"/>
</dbReference>
<evidence type="ECO:0000313" key="2">
    <source>
        <dbReference type="Proteomes" id="UP000256999"/>
    </source>
</evidence>
<gene>
    <name evidence="1" type="ORF">DXX92_05270</name>
</gene>
<evidence type="ECO:0000313" key="1">
    <source>
        <dbReference type="EMBL" id="REL34815.1"/>
    </source>
</evidence>
<sequence length="234" mass="26083">MTKLLANSSLEENTVLVVAAHADDEVLGCAGTIAKHTANGDKVEVIFLTDGVSSRVDKVDESVIVARRDAAAQSMKVLNVSAIHQADFPDNQLDTVPLLSVIHFIEPIIEQLKPQIVYTHFAHDLNIDHRICHQAVMTACRPQSGHGVKSIFSFEVLSSTEWNSPSLPSFTPQYINNISDYWPQKERALHCYQKEMRQFPHSRSFECIEALATLRGATHGFAKAEAFFVERILN</sequence>
<dbReference type="OrthoDB" id="9790023at2"/>